<dbReference type="Gene3D" id="3.50.50.60">
    <property type="entry name" value="FAD/NAD(P)-binding domain"/>
    <property type="match status" value="1"/>
</dbReference>
<feature type="active site" evidence="1">
    <location>
        <position position="83"/>
    </location>
</feature>
<sequence>MPQRPIRNIIIVGGGTAGWLSACLLASHCKTEQGRGGTVTLIESPSIPTIGVGEGTWPTMRQSLKRIGLTETDFLRATTAGLKQGSRFIGWADGSADDHYDHPFSPPLDAHGFDPFALWCAMGAEQRPAFADFHHVQARLCAAGFGPKTPLQADYEGHLNYGYHLDAGAFASLLCQHGTTNLGIRHLRDDVLDVGLDEDGAIGHLICQQSGRVDGDFFVDCTGFSARLIGTALGVPFRDCNHILFADRAIAVQKPHATADAPLSCQTHATAQKAGWIWDIALKERRGLGHVYASDFLSDDEAQKILLEHAGMKEAEATPRLLKIKSGYRQSLWQKNCVAIGLSAGFFEPLEASALMLAELSAQALCALLPLDHGDLAIASRRYNQRFAHFWPAILKFLKLHYILSRRTEPFWLANRDAQSWPDDLAELLALWRDQPPLPDHLGAENEVFSYLSYRYVLYGMGFAAPRNPPRGQGAPARWQQMLDGLMGRMESTLPRHRDLINHVHRHGFQAI</sequence>
<keyword evidence="4" id="KW-1185">Reference proteome</keyword>
<accession>A0A5A7N7I0</accession>
<dbReference type="Pfam" id="PF04820">
    <property type="entry name" value="Trp_halogenase"/>
    <property type="match status" value="1"/>
</dbReference>
<feature type="binding site" evidence="2">
    <location>
        <position position="351"/>
    </location>
    <ligand>
        <name>L-tryptophan</name>
        <dbReference type="ChEBI" id="CHEBI:57912"/>
    </ligand>
</feature>
<dbReference type="SUPFAM" id="SSF51905">
    <property type="entry name" value="FAD/NAD(P)-binding domain"/>
    <property type="match status" value="1"/>
</dbReference>
<protein>
    <submittedName>
        <fullName evidence="3">Tryptophan halogenase</fullName>
    </submittedName>
</protein>
<evidence type="ECO:0000313" key="4">
    <source>
        <dbReference type="Proteomes" id="UP000324996"/>
    </source>
</evidence>
<keyword evidence="2" id="KW-0285">Flavoprotein</keyword>
<dbReference type="Proteomes" id="UP000324996">
    <property type="component" value="Unassembled WGS sequence"/>
</dbReference>
<comment type="caution">
    <text evidence="3">The sequence shown here is derived from an EMBL/GenBank/DDBJ whole genome shotgun (WGS) entry which is preliminary data.</text>
</comment>
<dbReference type="PROSITE" id="PS51257">
    <property type="entry name" value="PROKAR_LIPOPROTEIN"/>
    <property type="match status" value="1"/>
</dbReference>
<dbReference type="InterPro" id="IPR050816">
    <property type="entry name" value="Flavin-dep_Halogenase_NPB"/>
</dbReference>
<dbReference type="InterPro" id="IPR036188">
    <property type="entry name" value="FAD/NAD-bd_sf"/>
</dbReference>
<dbReference type="PANTHER" id="PTHR43747">
    <property type="entry name" value="FAD-BINDING PROTEIN"/>
    <property type="match status" value="1"/>
</dbReference>
<gene>
    <name evidence="3" type="ORF">JCM17846_19640</name>
</gene>
<name>A0A5A7N7I0_9PROT</name>
<feature type="binding site" evidence="2">
    <location>
        <position position="83"/>
    </location>
    <ligand>
        <name>7-chloro-L-tryptophan</name>
        <dbReference type="ChEBI" id="CHEBI:58713"/>
    </ligand>
</feature>
<dbReference type="PANTHER" id="PTHR43747:SF4">
    <property type="entry name" value="FLAVIN-DEPENDENT TRYPTOPHAN HALOGENASE"/>
    <property type="match status" value="1"/>
</dbReference>
<proteinExistence type="predicted"/>
<evidence type="ECO:0000313" key="3">
    <source>
        <dbReference type="EMBL" id="GER04282.1"/>
    </source>
</evidence>
<dbReference type="EMBL" id="BKCN01000009">
    <property type="protein sequence ID" value="GER04282.1"/>
    <property type="molecule type" value="Genomic_DNA"/>
</dbReference>
<dbReference type="InterPro" id="IPR006905">
    <property type="entry name" value="Flavin_halogenase"/>
</dbReference>
<organism evidence="3 4">
    <name type="scientific">Iodidimonas nitroreducens</name>
    <dbReference type="NCBI Taxonomy" id="1236968"/>
    <lineage>
        <taxon>Bacteria</taxon>
        <taxon>Pseudomonadati</taxon>
        <taxon>Pseudomonadota</taxon>
        <taxon>Alphaproteobacteria</taxon>
        <taxon>Iodidimonadales</taxon>
        <taxon>Iodidimonadaceae</taxon>
        <taxon>Iodidimonas</taxon>
    </lineage>
</organism>
<dbReference type="GO" id="GO:0000166">
    <property type="term" value="F:nucleotide binding"/>
    <property type="evidence" value="ECO:0007669"/>
    <property type="project" value="UniProtKB-KW"/>
</dbReference>
<keyword evidence="2" id="KW-0274">FAD</keyword>
<keyword evidence="2" id="KW-0547">Nucleotide-binding</keyword>
<dbReference type="GO" id="GO:0004497">
    <property type="term" value="F:monooxygenase activity"/>
    <property type="evidence" value="ECO:0007669"/>
    <property type="project" value="InterPro"/>
</dbReference>
<feature type="binding site" evidence="2">
    <location>
        <position position="191"/>
    </location>
    <ligand>
        <name>FAD</name>
        <dbReference type="ChEBI" id="CHEBI:57692"/>
    </ligand>
</feature>
<evidence type="ECO:0000256" key="1">
    <source>
        <dbReference type="PIRSR" id="PIRSR011396-1"/>
    </source>
</evidence>
<evidence type="ECO:0000256" key="2">
    <source>
        <dbReference type="PIRSR" id="PIRSR011396-2"/>
    </source>
</evidence>
<feature type="binding site" evidence="2">
    <location>
        <begin position="14"/>
        <end position="17"/>
    </location>
    <ligand>
        <name>FAD</name>
        <dbReference type="ChEBI" id="CHEBI:57692"/>
    </ligand>
</feature>
<dbReference type="AlphaFoldDB" id="A0A5A7N7I0"/>
<dbReference type="InterPro" id="IPR033856">
    <property type="entry name" value="Trp_halogen"/>
</dbReference>
<feature type="binding site" evidence="2">
    <location>
        <position position="342"/>
    </location>
    <ligand>
        <name>FAD</name>
        <dbReference type="ChEBI" id="CHEBI:57692"/>
    </ligand>
</feature>
<dbReference type="PIRSF" id="PIRSF011396">
    <property type="entry name" value="Trp_halogenase"/>
    <property type="match status" value="1"/>
</dbReference>
<reference evidence="3 4" key="1">
    <citation type="submission" date="2019-09" db="EMBL/GenBank/DDBJ databases">
        <title>NBRP : Genome information of microbial organism related human and environment.</title>
        <authorList>
            <person name="Hattori M."/>
            <person name="Oshima K."/>
            <person name="Inaba H."/>
            <person name="Suda W."/>
            <person name="Sakamoto M."/>
            <person name="Iino T."/>
            <person name="Kitahara M."/>
            <person name="Oshida Y."/>
            <person name="Iida T."/>
            <person name="Kudo T."/>
            <person name="Itoh T."/>
            <person name="Ohkuma M."/>
        </authorList>
    </citation>
    <scope>NUCLEOTIDE SEQUENCE [LARGE SCALE GENOMIC DNA]</scope>
    <source>
        <strain evidence="3 4">Q-1</strain>
    </source>
</reference>
<dbReference type="RefSeq" id="WP_042084936.1">
    <property type="nucleotide sequence ID" value="NZ_BKCN01000009.1"/>
</dbReference>